<keyword evidence="7" id="KW-0808">Transferase</keyword>
<evidence type="ECO:0000256" key="4">
    <source>
        <dbReference type="ARBA" id="ARBA00022475"/>
    </source>
</evidence>
<dbReference type="Gene3D" id="1.10.287.130">
    <property type="match status" value="1"/>
</dbReference>
<dbReference type="PANTHER" id="PTHR44936">
    <property type="entry name" value="SENSOR PROTEIN CREC"/>
    <property type="match status" value="1"/>
</dbReference>
<feature type="domain" description="HAMP" evidence="18">
    <location>
        <begin position="213"/>
        <end position="265"/>
    </location>
</feature>
<dbReference type="Gene3D" id="3.30.565.10">
    <property type="entry name" value="Histidine kinase-like ATPase, C-terminal domain"/>
    <property type="match status" value="1"/>
</dbReference>
<keyword evidence="8 16" id="KW-0812">Transmembrane</keyword>
<dbReference type="AlphaFoldDB" id="A0A6M0JU67"/>
<comment type="caution">
    <text evidence="19">The sequence shown here is derived from an EMBL/GenBank/DDBJ whole genome shotgun (WGS) entry which is preliminary data.</text>
</comment>
<comment type="catalytic activity">
    <reaction evidence="1">
        <text>ATP + protein L-histidine = ADP + protein N-phospho-L-histidine.</text>
        <dbReference type="EC" id="2.7.13.3"/>
    </reaction>
</comment>
<keyword evidence="12 16" id="KW-1133">Transmembrane helix</keyword>
<evidence type="ECO:0000256" key="10">
    <source>
        <dbReference type="ARBA" id="ARBA00022777"/>
    </source>
</evidence>
<dbReference type="InterPro" id="IPR036890">
    <property type="entry name" value="HATPase_C_sf"/>
</dbReference>
<evidence type="ECO:0000256" key="14">
    <source>
        <dbReference type="ARBA" id="ARBA00023136"/>
    </source>
</evidence>
<comment type="subcellular location">
    <subcellularLocation>
        <location evidence="2">Cell inner membrane</location>
        <topology evidence="2">Multi-pass membrane protein</topology>
    </subcellularLocation>
</comment>
<dbReference type="EC" id="2.7.13.3" evidence="3"/>
<evidence type="ECO:0000256" key="3">
    <source>
        <dbReference type="ARBA" id="ARBA00012438"/>
    </source>
</evidence>
<dbReference type="SMART" id="SM00304">
    <property type="entry name" value="HAMP"/>
    <property type="match status" value="1"/>
</dbReference>
<feature type="transmembrane region" description="Helical" evidence="16">
    <location>
        <begin position="193"/>
        <end position="216"/>
    </location>
</feature>
<evidence type="ECO:0000256" key="1">
    <source>
        <dbReference type="ARBA" id="ARBA00000085"/>
    </source>
</evidence>
<keyword evidence="9" id="KW-0547">Nucleotide-binding</keyword>
<evidence type="ECO:0000256" key="7">
    <source>
        <dbReference type="ARBA" id="ARBA00022679"/>
    </source>
</evidence>
<evidence type="ECO:0000256" key="8">
    <source>
        <dbReference type="ARBA" id="ARBA00022692"/>
    </source>
</evidence>
<feature type="domain" description="Histidine kinase" evidence="17">
    <location>
        <begin position="273"/>
        <end position="470"/>
    </location>
</feature>
<dbReference type="Pfam" id="PF00672">
    <property type="entry name" value="HAMP"/>
    <property type="match status" value="1"/>
</dbReference>
<dbReference type="InterPro" id="IPR003594">
    <property type="entry name" value="HATPase_dom"/>
</dbReference>
<keyword evidence="5" id="KW-0997">Cell inner membrane</keyword>
<gene>
    <name evidence="19" type="ORF">G3446_01835</name>
</gene>
<dbReference type="EMBL" id="JAAIJQ010000003">
    <property type="protein sequence ID" value="NEV60644.1"/>
    <property type="molecule type" value="Genomic_DNA"/>
</dbReference>
<evidence type="ECO:0000256" key="11">
    <source>
        <dbReference type="ARBA" id="ARBA00022840"/>
    </source>
</evidence>
<protein>
    <recommendedName>
        <fullName evidence="3">histidine kinase</fullName>
        <ecNumber evidence="3">2.7.13.3</ecNumber>
    </recommendedName>
</protein>
<feature type="compositionally biased region" description="Pro residues" evidence="15">
    <location>
        <begin position="138"/>
        <end position="149"/>
    </location>
</feature>
<reference evidence="19 20" key="1">
    <citation type="submission" date="2020-02" db="EMBL/GenBank/DDBJ databases">
        <title>Genome sequences of Thiorhodococcus mannitoliphagus and Thiorhodococcus minor, purple sulfur photosynthetic bacteria in the gammaproteobacterial family, Chromatiaceae.</title>
        <authorList>
            <person name="Aviles F.A."/>
            <person name="Meyer T.E."/>
            <person name="Kyndt J.A."/>
        </authorList>
    </citation>
    <scope>NUCLEOTIDE SEQUENCE [LARGE SCALE GENOMIC DNA]</scope>
    <source>
        <strain evidence="19 20">DSM 11518</strain>
    </source>
</reference>
<keyword evidence="6" id="KW-0597">Phosphoprotein</keyword>
<organism evidence="19 20">
    <name type="scientific">Thiorhodococcus minor</name>
    <dbReference type="NCBI Taxonomy" id="57489"/>
    <lineage>
        <taxon>Bacteria</taxon>
        <taxon>Pseudomonadati</taxon>
        <taxon>Pseudomonadota</taxon>
        <taxon>Gammaproteobacteria</taxon>
        <taxon>Chromatiales</taxon>
        <taxon>Chromatiaceae</taxon>
        <taxon>Thiorhodococcus</taxon>
    </lineage>
</organism>
<dbReference type="PROSITE" id="PS50885">
    <property type="entry name" value="HAMP"/>
    <property type="match status" value="1"/>
</dbReference>
<keyword evidence="14 16" id="KW-0472">Membrane</keyword>
<sequence length="470" mass="51955">MPASLFGRLTLVLLVGLVAAQLLSATILLRDRGQTLYQSIQRGFVERTVGIVRLLDVLTPRERARLLPLFHTPESRVRLAEEPSETAPGQGVAEAAAERLRRQLSGRLPPDTELRVVLDNDLRFLTRRRGRDHRPPPPDHPPGMGPEPRPWSALARGRPMARGFFIQIRLTDGTWVQFVRAVPEDVFERPARLLLTLGILLVSVILLALLAVRWLVGPLRTLRSAAEALGRDIRRPPIPERGPLEVAQTAHAFNTMQQRLQRFIDDRARILAAVSHDLKTPLTRMRLRTDLLDDAELRAKLQRDLDDMESMVKATLDFMQGSDSREATQTLDLNALLETIQSDAQDAGWTVSLTGSADAPIQARPKALKRCITNLVENAARYGGGAEIGVEERPGALVILVRDRGPGVPQPLLEQVFEPFFRLEASRARHSGGTGLGLGIARNIARGHGGDLLLRNRVDGGLCAELTLPQ</sequence>
<dbReference type="Pfam" id="PF00512">
    <property type="entry name" value="HisKA"/>
    <property type="match status" value="1"/>
</dbReference>
<dbReference type="SUPFAM" id="SSF47384">
    <property type="entry name" value="Homodimeric domain of signal transducing histidine kinase"/>
    <property type="match status" value="1"/>
</dbReference>
<dbReference type="InterPro" id="IPR003661">
    <property type="entry name" value="HisK_dim/P_dom"/>
</dbReference>
<keyword evidence="10" id="KW-0418">Kinase</keyword>
<feature type="region of interest" description="Disordered" evidence="15">
    <location>
        <begin position="127"/>
        <end position="153"/>
    </location>
</feature>
<evidence type="ECO:0000256" key="13">
    <source>
        <dbReference type="ARBA" id="ARBA00023012"/>
    </source>
</evidence>
<dbReference type="Proteomes" id="UP000483379">
    <property type="component" value="Unassembled WGS sequence"/>
</dbReference>
<dbReference type="PANTHER" id="PTHR44936:SF5">
    <property type="entry name" value="SENSOR HISTIDINE KINASE ENVZ"/>
    <property type="match status" value="1"/>
</dbReference>
<dbReference type="SMART" id="SM00387">
    <property type="entry name" value="HATPase_c"/>
    <property type="match status" value="1"/>
</dbReference>
<dbReference type="GO" id="GO:0005524">
    <property type="term" value="F:ATP binding"/>
    <property type="evidence" value="ECO:0007669"/>
    <property type="project" value="UniProtKB-KW"/>
</dbReference>
<dbReference type="CDD" id="cd06225">
    <property type="entry name" value="HAMP"/>
    <property type="match status" value="1"/>
</dbReference>
<proteinExistence type="predicted"/>
<dbReference type="PROSITE" id="PS50109">
    <property type="entry name" value="HIS_KIN"/>
    <property type="match status" value="1"/>
</dbReference>
<evidence type="ECO:0000256" key="6">
    <source>
        <dbReference type="ARBA" id="ARBA00022553"/>
    </source>
</evidence>
<dbReference type="InterPro" id="IPR004358">
    <property type="entry name" value="Sig_transdc_His_kin-like_C"/>
</dbReference>
<evidence type="ECO:0000256" key="16">
    <source>
        <dbReference type="SAM" id="Phobius"/>
    </source>
</evidence>
<keyword evidence="4" id="KW-1003">Cell membrane</keyword>
<dbReference type="InterPro" id="IPR050980">
    <property type="entry name" value="2C_sensor_his_kinase"/>
</dbReference>
<dbReference type="PRINTS" id="PR00344">
    <property type="entry name" value="BCTRLSENSOR"/>
</dbReference>
<dbReference type="CDD" id="cd00082">
    <property type="entry name" value="HisKA"/>
    <property type="match status" value="1"/>
</dbReference>
<evidence type="ECO:0000256" key="2">
    <source>
        <dbReference type="ARBA" id="ARBA00004429"/>
    </source>
</evidence>
<accession>A0A6M0JU67</accession>
<evidence type="ECO:0000313" key="19">
    <source>
        <dbReference type="EMBL" id="NEV60644.1"/>
    </source>
</evidence>
<dbReference type="CDD" id="cd00075">
    <property type="entry name" value="HATPase"/>
    <property type="match status" value="1"/>
</dbReference>
<dbReference type="InterPro" id="IPR005467">
    <property type="entry name" value="His_kinase_dom"/>
</dbReference>
<dbReference type="Pfam" id="PF02518">
    <property type="entry name" value="HATPase_c"/>
    <property type="match status" value="1"/>
</dbReference>
<evidence type="ECO:0000259" key="17">
    <source>
        <dbReference type="PROSITE" id="PS50109"/>
    </source>
</evidence>
<dbReference type="InterPro" id="IPR036097">
    <property type="entry name" value="HisK_dim/P_sf"/>
</dbReference>
<evidence type="ECO:0000256" key="5">
    <source>
        <dbReference type="ARBA" id="ARBA00022519"/>
    </source>
</evidence>
<evidence type="ECO:0000256" key="15">
    <source>
        <dbReference type="SAM" id="MobiDB-lite"/>
    </source>
</evidence>
<dbReference type="SUPFAM" id="SSF55874">
    <property type="entry name" value="ATPase domain of HSP90 chaperone/DNA topoisomerase II/histidine kinase"/>
    <property type="match status" value="1"/>
</dbReference>
<dbReference type="SMART" id="SM00388">
    <property type="entry name" value="HisKA"/>
    <property type="match status" value="1"/>
</dbReference>
<dbReference type="GO" id="GO:0005886">
    <property type="term" value="C:plasma membrane"/>
    <property type="evidence" value="ECO:0007669"/>
    <property type="project" value="UniProtKB-SubCell"/>
</dbReference>
<evidence type="ECO:0000256" key="12">
    <source>
        <dbReference type="ARBA" id="ARBA00022989"/>
    </source>
</evidence>
<dbReference type="GO" id="GO:0000155">
    <property type="term" value="F:phosphorelay sensor kinase activity"/>
    <property type="evidence" value="ECO:0007669"/>
    <property type="project" value="InterPro"/>
</dbReference>
<evidence type="ECO:0000256" key="9">
    <source>
        <dbReference type="ARBA" id="ARBA00022741"/>
    </source>
</evidence>
<evidence type="ECO:0000313" key="20">
    <source>
        <dbReference type="Proteomes" id="UP000483379"/>
    </source>
</evidence>
<keyword evidence="11" id="KW-0067">ATP-binding</keyword>
<dbReference type="InterPro" id="IPR003660">
    <property type="entry name" value="HAMP_dom"/>
</dbReference>
<keyword evidence="13" id="KW-0902">Two-component regulatory system</keyword>
<evidence type="ECO:0000259" key="18">
    <source>
        <dbReference type="PROSITE" id="PS50885"/>
    </source>
</evidence>
<keyword evidence="20" id="KW-1185">Reference proteome</keyword>
<name>A0A6M0JU67_9GAMM</name>